<comment type="function">
    <text evidence="12">Catalyzes the condensation of para-aminobenzoate (pABA) with 6-hydroxymethyl-7,8-dihydropterin diphosphate (DHPt-PP) to form 7,8-dihydropteroate (H2Pte), the immediate precursor of folate derivatives.</text>
</comment>
<dbReference type="EC" id="2.5.1.15" evidence="5"/>
<evidence type="ECO:0000259" key="13">
    <source>
        <dbReference type="PROSITE" id="PS50972"/>
    </source>
</evidence>
<sequence length="382" mass="40872">MGVHPAGIALMAPKAAVEPLRLVGVRAPGANIIKQEMLAMGADAANAKGTINCSVERTDVILLGSRPQYRHLVQKLRGNQGWFGLDKVIKDIEDYLADQKLATVLADGRTLTYEKMRIMGILNVTPDSFYSGSRVTAGSLVVERAGKMLDDGADVLDIGGESTRPGSDPVPAEEEIRRVVGAISEIRRAYPQAILSVDTYHAATARAALDAGADIINDVTAGTGDPDMLSVAKEKDAPLILMHMRGTPKTMMSADMKVYHNVVGDVMEYLLTRTEACEAMGIGRDKLMLDPGLGFAKDVTGNLELSRGLAELTGHGIPVLVAGSRKGYIGKVLGDLPPEERLEGTMALSAAAVYAGTQMVRVHDVKENVRLIRMLEAILSCR</sequence>
<comment type="pathway">
    <text evidence="3">Cofactor biosynthesis; tetrahydrofolate biosynthesis; 7,8-dihydrofolate from 2-amino-4-hydroxy-6-hydroxymethyl-7,8-dihydropteridine diphosphate and 4-aminobenzoate: step 1/2.</text>
</comment>
<evidence type="ECO:0000313" key="15">
    <source>
        <dbReference type="Proteomes" id="UP000754226"/>
    </source>
</evidence>
<dbReference type="GO" id="GO:0046656">
    <property type="term" value="P:folic acid biosynthetic process"/>
    <property type="evidence" value="ECO:0007669"/>
    <property type="project" value="UniProtKB-KW"/>
</dbReference>
<dbReference type="NCBIfam" id="TIGR01496">
    <property type="entry name" value="DHPS"/>
    <property type="match status" value="1"/>
</dbReference>
<proteinExistence type="inferred from homology"/>
<evidence type="ECO:0000256" key="10">
    <source>
        <dbReference type="ARBA" id="ARBA00022909"/>
    </source>
</evidence>
<evidence type="ECO:0000256" key="8">
    <source>
        <dbReference type="ARBA" id="ARBA00022723"/>
    </source>
</evidence>
<evidence type="ECO:0000313" key="14">
    <source>
        <dbReference type="EMBL" id="MBS5520094.1"/>
    </source>
</evidence>
<dbReference type="InterPro" id="IPR006390">
    <property type="entry name" value="DHP_synth_dom"/>
</dbReference>
<dbReference type="CDD" id="cd00739">
    <property type="entry name" value="DHPS"/>
    <property type="match status" value="1"/>
</dbReference>
<dbReference type="GO" id="GO:0046872">
    <property type="term" value="F:metal ion binding"/>
    <property type="evidence" value="ECO:0007669"/>
    <property type="project" value="UniProtKB-KW"/>
</dbReference>
<dbReference type="GO" id="GO:0046654">
    <property type="term" value="P:tetrahydrofolate biosynthetic process"/>
    <property type="evidence" value="ECO:0007669"/>
    <property type="project" value="TreeGrafter"/>
</dbReference>
<comment type="catalytic activity">
    <reaction evidence="1">
        <text>(7,8-dihydropterin-6-yl)methyl diphosphate + 4-aminobenzoate = 7,8-dihydropteroate + diphosphate</text>
        <dbReference type="Rhea" id="RHEA:19949"/>
        <dbReference type="ChEBI" id="CHEBI:17836"/>
        <dbReference type="ChEBI" id="CHEBI:17839"/>
        <dbReference type="ChEBI" id="CHEBI:33019"/>
        <dbReference type="ChEBI" id="CHEBI:72950"/>
        <dbReference type="EC" id="2.5.1.15"/>
    </reaction>
</comment>
<dbReference type="PROSITE" id="PS50972">
    <property type="entry name" value="PTERIN_BINDING"/>
    <property type="match status" value="1"/>
</dbReference>
<accession>A0A943ELD5</accession>
<dbReference type="Proteomes" id="UP000754226">
    <property type="component" value="Unassembled WGS sequence"/>
</dbReference>
<evidence type="ECO:0000256" key="2">
    <source>
        <dbReference type="ARBA" id="ARBA00001946"/>
    </source>
</evidence>
<dbReference type="InterPro" id="IPR045031">
    <property type="entry name" value="DHP_synth-like"/>
</dbReference>
<dbReference type="Pfam" id="PF00809">
    <property type="entry name" value="Pterin_bind"/>
    <property type="match status" value="1"/>
</dbReference>
<dbReference type="InterPro" id="IPR000489">
    <property type="entry name" value="Pterin-binding_dom"/>
</dbReference>
<dbReference type="InterPro" id="IPR011005">
    <property type="entry name" value="Dihydropteroate_synth-like_sf"/>
</dbReference>
<dbReference type="GO" id="GO:0004156">
    <property type="term" value="F:dihydropteroate synthase activity"/>
    <property type="evidence" value="ECO:0007669"/>
    <property type="project" value="UniProtKB-EC"/>
</dbReference>
<comment type="caution">
    <text evidence="14">The sequence shown here is derived from an EMBL/GenBank/DDBJ whole genome shotgun (WGS) entry which is preliminary data.</text>
</comment>
<comment type="similarity">
    <text evidence="4">Belongs to the DHPS family.</text>
</comment>
<dbReference type="GO" id="GO:0005829">
    <property type="term" value="C:cytosol"/>
    <property type="evidence" value="ECO:0007669"/>
    <property type="project" value="TreeGrafter"/>
</dbReference>
<comment type="cofactor">
    <cofactor evidence="2">
        <name>Mg(2+)</name>
        <dbReference type="ChEBI" id="CHEBI:18420"/>
    </cofactor>
</comment>
<dbReference type="PANTHER" id="PTHR20941">
    <property type="entry name" value="FOLATE SYNTHESIS PROTEINS"/>
    <property type="match status" value="1"/>
</dbReference>
<evidence type="ECO:0000256" key="4">
    <source>
        <dbReference type="ARBA" id="ARBA00009503"/>
    </source>
</evidence>
<evidence type="ECO:0000256" key="12">
    <source>
        <dbReference type="ARBA" id="ARBA00053449"/>
    </source>
</evidence>
<dbReference type="PANTHER" id="PTHR20941:SF1">
    <property type="entry name" value="FOLIC ACID SYNTHESIS PROTEIN FOL1"/>
    <property type="match status" value="1"/>
</dbReference>
<dbReference type="Gene3D" id="3.20.20.20">
    <property type="entry name" value="Dihydropteroate synthase-like"/>
    <property type="match status" value="1"/>
</dbReference>
<feature type="domain" description="Pterin-binding" evidence="13">
    <location>
        <begin position="116"/>
        <end position="373"/>
    </location>
</feature>
<evidence type="ECO:0000256" key="9">
    <source>
        <dbReference type="ARBA" id="ARBA00022842"/>
    </source>
</evidence>
<protein>
    <recommendedName>
        <fullName evidence="6">Dihydropteroate synthase</fullName>
        <ecNumber evidence="5">2.5.1.15</ecNumber>
    </recommendedName>
    <alternativeName>
        <fullName evidence="11">Dihydropteroate pyrophosphorylase</fullName>
    </alternativeName>
</protein>
<evidence type="ECO:0000256" key="7">
    <source>
        <dbReference type="ARBA" id="ARBA00022679"/>
    </source>
</evidence>
<name>A0A943ELD5_9FIRM</name>
<dbReference type="AlphaFoldDB" id="A0A943ELD5"/>
<organism evidence="14 15">
    <name type="scientific">Acidaminococcus intestini</name>
    <dbReference type="NCBI Taxonomy" id="187327"/>
    <lineage>
        <taxon>Bacteria</taxon>
        <taxon>Bacillati</taxon>
        <taxon>Bacillota</taxon>
        <taxon>Negativicutes</taxon>
        <taxon>Acidaminococcales</taxon>
        <taxon>Acidaminococcaceae</taxon>
        <taxon>Acidaminococcus</taxon>
    </lineage>
</organism>
<reference evidence="14" key="1">
    <citation type="submission" date="2021-02" db="EMBL/GenBank/DDBJ databases">
        <title>Infant gut strain persistence is associated with maternal origin, phylogeny, and functional potential including surface adhesion and iron acquisition.</title>
        <authorList>
            <person name="Lou Y.C."/>
        </authorList>
    </citation>
    <scope>NUCLEOTIDE SEQUENCE</scope>
    <source>
        <strain evidence="14">L3_106_000M1_dasL3_106_000M1_concoct_15</strain>
    </source>
</reference>
<evidence type="ECO:0000256" key="3">
    <source>
        <dbReference type="ARBA" id="ARBA00004763"/>
    </source>
</evidence>
<keyword evidence="8" id="KW-0479">Metal-binding</keyword>
<keyword evidence="9" id="KW-0460">Magnesium</keyword>
<keyword evidence="10" id="KW-0289">Folate biosynthesis</keyword>
<dbReference type="EMBL" id="JAGZCZ010000008">
    <property type="protein sequence ID" value="MBS5520094.1"/>
    <property type="molecule type" value="Genomic_DNA"/>
</dbReference>
<evidence type="ECO:0000256" key="5">
    <source>
        <dbReference type="ARBA" id="ARBA00012458"/>
    </source>
</evidence>
<keyword evidence="7 14" id="KW-0808">Transferase</keyword>
<dbReference type="PROSITE" id="PS00793">
    <property type="entry name" value="DHPS_2"/>
    <property type="match status" value="1"/>
</dbReference>
<evidence type="ECO:0000256" key="1">
    <source>
        <dbReference type="ARBA" id="ARBA00000012"/>
    </source>
</evidence>
<evidence type="ECO:0000256" key="6">
    <source>
        <dbReference type="ARBA" id="ARBA00016919"/>
    </source>
</evidence>
<evidence type="ECO:0000256" key="11">
    <source>
        <dbReference type="ARBA" id="ARBA00030193"/>
    </source>
</evidence>
<dbReference type="FunFam" id="3.20.20.20:FF:000006">
    <property type="entry name" value="Dihydropteroate synthase"/>
    <property type="match status" value="1"/>
</dbReference>
<gene>
    <name evidence="14" type="primary">folP</name>
    <name evidence="14" type="ORF">KHX13_07185</name>
</gene>
<dbReference type="SUPFAM" id="SSF51717">
    <property type="entry name" value="Dihydropteroate synthetase-like"/>
    <property type="match status" value="1"/>
</dbReference>